<reference evidence="6" key="1">
    <citation type="submission" date="2015-07" db="EMBL/GenBank/DDBJ databases">
        <title>Complete genome sequence and phylogenetic analysis of Limnochorda pilosa.</title>
        <authorList>
            <person name="Watanabe M."/>
            <person name="Kojima H."/>
            <person name="Fukui M."/>
        </authorList>
    </citation>
    <scope>NUCLEOTIDE SEQUENCE [LARGE SCALE GENOMIC DNA]</scope>
    <source>
        <strain evidence="6">HC45</strain>
    </source>
</reference>
<dbReference type="FunFam" id="3.40.50.300:FF:000421">
    <property type="entry name" value="Branched-chain amino acid ABC transporter ATP-binding protein"/>
    <property type="match status" value="1"/>
</dbReference>
<gene>
    <name evidence="5" type="ORF">LIP_0320</name>
</gene>
<dbReference type="SMART" id="SM00382">
    <property type="entry name" value="AAA"/>
    <property type="match status" value="1"/>
</dbReference>
<dbReference type="PANTHER" id="PTHR45772">
    <property type="entry name" value="CONSERVED COMPONENT OF ABC TRANSPORTER FOR NATURAL AMINO ACIDS-RELATED"/>
    <property type="match status" value="1"/>
</dbReference>
<keyword evidence="6" id="KW-1185">Reference proteome</keyword>
<dbReference type="PROSITE" id="PS50893">
    <property type="entry name" value="ABC_TRANSPORTER_2"/>
    <property type="match status" value="1"/>
</dbReference>
<dbReference type="PATRIC" id="fig|1555112.3.peg.334"/>
<dbReference type="SUPFAM" id="SSF52540">
    <property type="entry name" value="P-loop containing nucleoside triphosphate hydrolases"/>
    <property type="match status" value="1"/>
</dbReference>
<keyword evidence="2" id="KW-0547">Nucleotide-binding</keyword>
<reference evidence="6" key="2">
    <citation type="journal article" date="2016" name="Int. J. Syst. Evol. Microbiol.">
        <title>Complete genome sequence and cell structure of Limnochorda pilosa, a Gram-negative spore-former within the phylum Firmicutes.</title>
        <authorList>
            <person name="Watanabe M."/>
            <person name="Kojima H."/>
            <person name="Fukui M."/>
        </authorList>
    </citation>
    <scope>NUCLEOTIDE SEQUENCE [LARGE SCALE GENOMIC DNA]</scope>
    <source>
        <strain evidence="6">HC45</strain>
    </source>
</reference>
<protein>
    <submittedName>
        <fullName evidence="5">Branched-chain amino acid ABC transporter ATP-binding protein</fullName>
    </submittedName>
</protein>
<dbReference type="KEGG" id="lpil:LIP_0320"/>
<dbReference type="Proteomes" id="UP000065807">
    <property type="component" value="Chromosome"/>
</dbReference>
<dbReference type="RefSeq" id="WP_068133417.1">
    <property type="nucleotide sequence ID" value="NZ_AP014924.1"/>
</dbReference>
<dbReference type="InterPro" id="IPR003439">
    <property type="entry name" value="ABC_transporter-like_ATP-bd"/>
</dbReference>
<feature type="domain" description="ABC transporter" evidence="4">
    <location>
        <begin position="4"/>
        <end position="252"/>
    </location>
</feature>
<dbReference type="OrthoDB" id="9805514at2"/>
<keyword evidence="3 5" id="KW-0067">ATP-binding</keyword>
<dbReference type="InterPro" id="IPR003593">
    <property type="entry name" value="AAA+_ATPase"/>
</dbReference>
<dbReference type="Pfam" id="PF12399">
    <property type="entry name" value="BCA_ABC_TP_C"/>
    <property type="match status" value="1"/>
</dbReference>
<dbReference type="EMBL" id="AP014924">
    <property type="protein sequence ID" value="BAS26177.1"/>
    <property type="molecule type" value="Genomic_DNA"/>
</dbReference>
<dbReference type="AlphaFoldDB" id="A0A0K2SGM8"/>
<evidence type="ECO:0000256" key="1">
    <source>
        <dbReference type="ARBA" id="ARBA00022448"/>
    </source>
</evidence>
<dbReference type="InterPro" id="IPR051120">
    <property type="entry name" value="ABC_AA/LPS_Transport"/>
</dbReference>
<proteinExistence type="predicted"/>
<dbReference type="GO" id="GO:0016887">
    <property type="term" value="F:ATP hydrolysis activity"/>
    <property type="evidence" value="ECO:0007669"/>
    <property type="project" value="InterPro"/>
</dbReference>
<dbReference type="InterPro" id="IPR027417">
    <property type="entry name" value="P-loop_NTPase"/>
</dbReference>
<dbReference type="STRING" id="1555112.LIP_0320"/>
<dbReference type="Gene3D" id="3.40.50.300">
    <property type="entry name" value="P-loop containing nucleotide triphosphate hydrolases"/>
    <property type="match status" value="1"/>
</dbReference>
<dbReference type="Pfam" id="PF00005">
    <property type="entry name" value="ABC_tran"/>
    <property type="match status" value="1"/>
</dbReference>
<sequence length="258" mass="27895">MALLEARGLDLAFGGVRALAGVSLEVGEGEFVSLIGPNGAGKTSLFNCITGFYRPQAGSIRFGGRELVGLSPDRISRLGLARTFQNIELFRYMTGLQNLLLGRHRHVGAGFLRAALATPGWWRDEEAQHRRAEEIIDLLDLQLARDVPVAALPYGIQKLVELGRALAQEPRLLLLDEPSAGLSAEEKDEFLFKLQDVRDALGPAIVLVEHDLRLVMRASERVVVLDRGRVIASGAPAEVQRDPQVVEAYLGGGDGGAA</sequence>
<evidence type="ECO:0000256" key="2">
    <source>
        <dbReference type="ARBA" id="ARBA00022741"/>
    </source>
</evidence>
<dbReference type="InterPro" id="IPR032823">
    <property type="entry name" value="BCA_ABC_TP_C"/>
</dbReference>
<evidence type="ECO:0000259" key="4">
    <source>
        <dbReference type="PROSITE" id="PS50893"/>
    </source>
</evidence>
<dbReference type="PANTHER" id="PTHR45772:SF1">
    <property type="entry name" value="ABC TRANSPORTER ATP-BINDING PROTEIN"/>
    <property type="match status" value="1"/>
</dbReference>
<dbReference type="CDD" id="cd03219">
    <property type="entry name" value="ABC_Mj1267_LivG_branched"/>
    <property type="match status" value="1"/>
</dbReference>
<keyword evidence="1" id="KW-0813">Transport</keyword>
<dbReference type="GO" id="GO:0005524">
    <property type="term" value="F:ATP binding"/>
    <property type="evidence" value="ECO:0007669"/>
    <property type="project" value="UniProtKB-KW"/>
</dbReference>
<name>A0A0K2SGM8_LIMPI</name>
<evidence type="ECO:0000256" key="3">
    <source>
        <dbReference type="ARBA" id="ARBA00022840"/>
    </source>
</evidence>
<dbReference type="GO" id="GO:0005886">
    <property type="term" value="C:plasma membrane"/>
    <property type="evidence" value="ECO:0007669"/>
    <property type="project" value="TreeGrafter"/>
</dbReference>
<evidence type="ECO:0000313" key="6">
    <source>
        <dbReference type="Proteomes" id="UP000065807"/>
    </source>
</evidence>
<organism evidence="5 6">
    <name type="scientific">Limnochorda pilosa</name>
    <dbReference type="NCBI Taxonomy" id="1555112"/>
    <lineage>
        <taxon>Bacteria</taxon>
        <taxon>Bacillati</taxon>
        <taxon>Bacillota</taxon>
        <taxon>Limnochordia</taxon>
        <taxon>Limnochordales</taxon>
        <taxon>Limnochordaceae</taxon>
        <taxon>Limnochorda</taxon>
    </lineage>
</organism>
<evidence type="ECO:0000313" key="5">
    <source>
        <dbReference type="EMBL" id="BAS26177.1"/>
    </source>
</evidence>
<accession>A0A0K2SGM8</accession>